<organism evidence="5 6">
    <name type="scientific">Staphylococcus marylandisciuri</name>
    <dbReference type="NCBI Taxonomy" id="2981529"/>
    <lineage>
        <taxon>Bacteria</taxon>
        <taxon>Bacillati</taxon>
        <taxon>Bacillota</taxon>
        <taxon>Bacilli</taxon>
        <taxon>Bacillales</taxon>
        <taxon>Staphylococcaceae</taxon>
        <taxon>Staphylococcus</taxon>
    </lineage>
</organism>
<sequence>MKKALFTSMLSIAFLIMNNHYTDASQFYTTNEDTPLSELARTFATTTHDIRALNKIAPRTDSVRAHTRIVVPDRDIIEVQAGDNLHTIARKHHLTLTRIHQWNPFLETQTQPHDFIAISSKGSAHLLNMLQENYLSTLYKSSHPNLSDMSYQSTASVIKFPNYTNDLYEQTSTDNLKGNNFPRSNKKGLRNNIDRNSKAIADYSTAGVNNKLSERYLDKRPSERPRLSSTSNGYIWGYCTYYAFERREQLGKAIGKFWGNANNWARAARHQGFNVNRRPQVGAVFQTSKGEYGHVGVVEKINKDHSIVVSEMNWNGLFGKVSYRIVANPNQYHYIH</sequence>
<dbReference type="SUPFAM" id="SSF54106">
    <property type="entry name" value="LysM domain"/>
    <property type="match status" value="1"/>
</dbReference>
<comment type="caution">
    <text evidence="5">The sequence shown here is derived from an EMBL/GenBank/DDBJ whole genome shotgun (WGS) entry which is preliminary data.</text>
</comment>
<dbReference type="Proteomes" id="UP001209553">
    <property type="component" value="Unassembled WGS sequence"/>
</dbReference>
<evidence type="ECO:0000259" key="4">
    <source>
        <dbReference type="PROSITE" id="PS50911"/>
    </source>
</evidence>
<keyword evidence="3" id="KW-0961">Cell wall biogenesis/degradation</keyword>
<dbReference type="Pfam" id="PF01476">
    <property type="entry name" value="LysM"/>
    <property type="match status" value="2"/>
</dbReference>
<keyword evidence="6" id="KW-1185">Reference proteome</keyword>
<evidence type="ECO:0000256" key="2">
    <source>
        <dbReference type="ARBA" id="ARBA00022801"/>
    </source>
</evidence>
<feature type="domain" description="Peptidase C51" evidence="4">
    <location>
        <begin position="214"/>
        <end position="336"/>
    </location>
</feature>
<gene>
    <name evidence="5" type="ORF">N9R04_03770</name>
</gene>
<dbReference type="SUPFAM" id="SSF54001">
    <property type="entry name" value="Cysteine proteinases"/>
    <property type="match status" value="1"/>
</dbReference>
<accession>A0ABT2QPE2</accession>
<evidence type="ECO:0000313" key="5">
    <source>
        <dbReference type="EMBL" id="MCU5745839.1"/>
    </source>
</evidence>
<dbReference type="PROSITE" id="PS50911">
    <property type="entry name" value="CHAP"/>
    <property type="match status" value="1"/>
</dbReference>
<proteinExistence type="predicted"/>
<dbReference type="Gene3D" id="3.90.1720.10">
    <property type="entry name" value="endopeptidase domain like (from Nostoc punctiforme)"/>
    <property type="match status" value="1"/>
</dbReference>
<dbReference type="Pfam" id="PF05257">
    <property type="entry name" value="CHAP"/>
    <property type="match status" value="1"/>
</dbReference>
<dbReference type="InterPro" id="IPR007921">
    <property type="entry name" value="CHAP_dom"/>
</dbReference>
<dbReference type="InterPro" id="IPR036779">
    <property type="entry name" value="LysM_dom_sf"/>
</dbReference>
<keyword evidence="2" id="KW-0378">Hydrolase</keyword>
<keyword evidence="1" id="KW-0732">Signal</keyword>
<reference evidence="5 6" key="1">
    <citation type="journal article" date="2023" name="Int. J. Syst. Evol. Microbiol.">
        <title>Streptococcus sciuri sp. nov., Staphylococcus marylandisciuri sp. nov. and Staphylococcus americanisciuri sp. nov., isolated from faeces of eastern grey squirrel (Sciurus carolinensis).</title>
        <authorList>
            <person name="Volokhov D.V."/>
            <person name="Zagorodnyaya T.A."/>
            <person name="Furtak V.A."/>
            <person name="Nattanmai G."/>
            <person name="Randall L."/>
            <person name="Jose S."/>
            <person name="Gao Y."/>
            <person name="Eisenberg T."/>
            <person name="Delmonte P."/>
            <person name="Blom J."/>
            <person name="Mitchell K.K."/>
        </authorList>
    </citation>
    <scope>NUCLEOTIDE SEQUENCE [LARGE SCALE GENOMIC DNA]</scope>
    <source>
        <strain evidence="5 6">SQ8-PEA</strain>
    </source>
</reference>
<evidence type="ECO:0000313" key="6">
    <source>
        <dbReference type="Proteomes" id="UP001209553"/>
    </source>
</evidence>
<dbReference type="InterPro" id="IPR038765">
    <property type="entry name" value="Papain-like_cys_pep_sf"/>
</dbReference>
<evidence type="ECO:0000256" key="3">
    <source>
        <dbReference type="ARBA" id="ARBA00023316"/>
    </source>
</evidence>
<name>A0ABT2QPE2_9STAP</name>
<evidence type="ECO:0000256" key="1">
    <source>
        <dbReference type="ARBA" id="ARBA00022729"/>
    </source>
</evidence>
<dbReference type="CDD" id="cd00118">
    <property type="entry name" value="LysM"/>
    <property type="match status" value="1"/>
</dbReference>
<dbReference type="RefSeq" id="WP_262855248.1">
    <property type="nucleotide sequence ID" value="NZ_JAOPKZ010000005.1"/>
</dbReference>
<dbReference type="InterPro" id="IPR018392">
    <property type="entry name" value="LysM"/>
</dbReference>
<dbReference type="EMBL" id="JAOPKZ010000005">
    <property type="protein sequence ID" value="MCU5745839.1"/>
    <property type="molecule type" value="Genomic_DNA"/>
</dbReference>
<dbReference type="Gene3D" id="3.10.350.10">
    <property type="entry name" value="LysM domain"/>
    <property type="match status" value="1"/>
</dbReference>
<protein>
    <submittedName>
        <fullName evidence="5">CHAP domain-containing protein</fullName>
    </submittedName>
</protein>